<keyword evidence="1" id="KW-0472">Membrane</keyword>
<keyword evidence="1" id="KW-0812">Transmembrane</keyword>
<feature type="transmembrane region" description="Helical" evidence="1">
    <location>
        <begin position="143"/>
        <end position="174"/>
    </location>
</feature>
<evidence type="ECO:0000313" key="2">
    <source>
        <dbReference type="EMBL" id="GAH40057.1"/>
    </source>
</evidence>
<keyword evidence="1" id="KW-1133">Transmembrane helix</keyword>
<evidence type="ECO:0000256" key="1">
    <source>
        <dbReference type="SAM" id="Phobius"/>
    </source>
</evidence>
<feature type="transmembrane region" description="Helical" evidence="1">
    <location>
        <begin position="67"/>
        <end position="89"/>
    </location>
</feature>
<feature type="transmembrane region" description="Helical" evidence="1">
    <location>
        <begin position="109"/>
        <end position="131"/>
    </location>
</feature>
<comment type="caution">
    <text evidence="2">The sequence shown here is derived from an EMBL/GenBank/DDBJ whole genome shotgun (WGS) entry which is preliminary data.</text>
</comment>
<name>X1F549_9ZZZZ</name>
<feature type="transmembrane region" description="Helical" evidence="1">
    <location>
        <begin position="37"/>
        <end position="55"/>
    </location>
</feature>
<proteinExistence type="predicted"/>
<protein>
    <submittedName>
        <fullName evidence="2">Uncharacterized protein</fullName>
    </submittedName>
</protein>
<accession>X1F549</accession>
<sequence length="184" mass="21578">MLIPIYGIRSKTVTKLFILFGFLIILSGIINESSLKQILMFFRFIVTPYAMFYLANKFIDHKNIIKILKLSIVIAMIQLPVVIIQKLFYHRLIQYSAVNIAPVDFCFGTFYVSCDPSMSFFLIGIILFLLFDNRNNFFIKKKTFIIIWLTITIFLSNSMIAHLILIFIWCLYFMKNISIKSIIK</sequence>
<gene>
    <name evidence="2" type="ORF">S03H2_22810</name>
</gene>
<feature type="transmembrane region" description="Helical" evidence="1">
    <location>
        <begin position="12"/>
        <end position="31"/>
    </location>
</feature>
<reference evidence="2" key="1">
    <citation type="journal article" date="2014" name="Front. Microbiol.">
        <title>High frequency of phylogenetically diverse reductive dehalogenase-homologous genes in deep subseafloor sedimentary metagenomes.</title>
        <authorList>
            <person name="Kawai M."/>
            <person name="Futagami T."/>
            <person name="Toyoda A."/>
            <person name="Takaki Y."/>
            <person name="Nishi S."/>
            <person name="Hori S."/>
            <person name="Arai W."/>
            <person name="Tsubouchi T."/>
            <person name="Morono Y."/>
            <person name="Uchiyama I."/>
            <person name="Ito T."/>
            <person name="Fujiyama A."/>
            <person name="Inagaki F."/>
            <person name="Takami H."/>
        </authorList>
    </citation>
    <scope>NUCLEOTIDE SEQUENCE</scope>
    <source>
        <strain evidence="2">Expedition CK06-06</strain>
    </source>
</reference>
<dbReference type="AlphaFoldDB" id="X1F549"/>
<dbReference type="EMBL" id="BARU01012347">
    <property type="protein sequence ID" value="GAH40057.1"/>
    <property type="molecule type" value="Genomic_DNA"/>
</dbReference>
<organism evidence="2">
    <name type="scientific">marine sediment metagenome</name>
    <dbReference type="NCBI Taxonomy" id="412755"/>
    <lineage>
        <taxon>unclassified sequences</taxon>
        <taxon>metagenomes</taxon>
        <taxon>ecological metagenomes</taxon>
    </lineage>
</organism>
<feature type="non-terminal residue" evidence="2">
    <location>
        <position position="184"/>
    </location>
</feature>